<keyword evidence="2 3" id="KW-0238">DNA-binding</keyword>
<evidence type="ECO:0000256" key="2">
    <source>
        <dbReference type="PROSITE-ProRule" id="PRU00108"/>
    </source>
</evidence>
<dbReference type="Pfam" id="PF00046">
    <property type="entry name" value="Homeodomain"/>
    <property type="match status" value="1"/>
</dbReference>
<dbReference type="PROSITE" id="PS50071">
    <property type="entry name" value="HOMEOBOX_2"/>
    <property type="match status" value="1"/>
</dbReference>
<dbReference type="AlphaFoldDB" id="A0ABD3B445"/>
<evidence type="ECO:0000256" key="1">
    <source>
        <dbReference type="ARBA" id="ARBA00004123"/>
    </source>
</evidence>
<organism evidence="6 7">
    <name type="scientific">Cinchona calisaya</name>
    <dbReference type="NCBI Taxonomy" id="153742"/>
    <lineage>
        <taxon>Eukaryota</taxon>
        <taxon>Viridiplantae</taxon>
        <taxon>Streptophyta</taxon>
        <taxon>Embryophyta</taxon>
        <taxon>Tracheophyta</taxon>
        <taxon>Spermatophyta</taxon>
        <taxon>Magnoliopsida</taxon>
        <taxon>eudicotyledons</taxon>
        <taxon>Gunneridae</taxon>
        <taxon>Pentapetalae</taxon>
        <taxon>asterids</taxon>
        <taxon>lamiids</taxon>
        <taxon>Gentianales</taxon>
        <taxon>Rubiaceae</taxon>
        <taxon>Cinchonoideae</taxon>
        <taxon>Cinchoneae</taxon>
        <taxon>Cinchona</taxon>
    </lineage>
</organism>
<proteinExistence type="predicted"/>
<feature type="DNA-binding region" description="Homeobox" evidence="2">
    <location>
        <begin position="14"/>
        <end position="73"/>
    </location>
</feature>
<accession>A0ABD3B445</accession>
<dbReference type="GO" id="GO:0003677">
    <property type="term" value="F:DNA binding"/>
    <property type="evidence" value="ECO:0007669"/>
    <property type="project" value="UniProtKB-UniRule"/>
</dbReference>
<evidence type="ECO:0000256" key="4">
    <source>
        <dbReference type="SAM" id="MobiDB-lite"/>
    </source>
</evidence>
<feature type="region of interest" description="Disordered" evidence="4">
    <location>
        <begin position="73"/>
        <end position="123"/>
    </location>
</feature>
<dbReference type="InterPro" id="IPR001356">
    <property type="entry name" value="HD"/>
</dbReference>
<dbReference type="PANTHER" id="PTHR47713:SF2">
    <property type="entry name" value="HOMEODOMAIN-LIKE SUPERFAMILY PROTEIN"/>
    <property type="match status" value="1"/>
</dbReference>
<feature type="compositionally biased region" description="Basic and acidic residues" evidence="4">
    <location>
        <begin position="468"/>
        <end position="478"/>
    </location>
</feature>
<comment type="caution">
    <text evidence="6">The sequence shown here is derived from an EMBL/GenBank/DDBJ whole genome shotgun (WGS) entry which is preliminary data.</text>
</comment>
<reference evidence="6 7" key="1">
    <citation type="submission" date="2024-11" db="EMBL/GenBank/DDBJ databases">
        <title>A near-complete genome assembly of Cinchona calisaya.</title>
        <authorList>
            <person name="Lian D.C."/>
            <person name="Zhao X.W."/>
            <person name="Wei L."/>
        </authorList>
    </citation>
    <scope>NUCLEOTIDE SEQUENCE [LARGE SCALE GENOMIC DNA]</scope>
    <source>
        <tissue evidence="6">Nenye</tissue>
    </source>
</reference>
<feature type="compositionally biased region" description="Basic and acidic residues" evidence="4">
    <location>
        <begin position="107"/>
        <end position="123"/>
    </location>
</feature>
<dbReference type="GO" id="GO:0005634">
    <property type="term" value="C:nucleus"/>
    <property type="evidence" value="ECO:0007669"/>
    <property type="project" value="UniProtKB-SubCell"/>
</dbReference>
<keyword evidence="2 3" id="KW-0539">Nucleus</keyword>
<keyword evidence="7" id="KW-1185">Reference proteome</keyword>
<protein>
    <recommendedName>
        <fullName evidence="5">Homeobox domain-containing protein</fullName>
    </recommendedName>
</protein>
<feature type="domain" description="Homeobox" evidence="5">
    <location>
        <begin position="12"/>
        <end position="72"/>
    </location>
</feature>
<comment type="subcellular location">
    <subcellularLocation>
        <location evidence="1 2 3">Nucleus</location>
    </subcellularLocation>
</comment>
<feature type="region of interest" description="Disordered" evidence="4">
    <location>
        <begin position="403"/>
        <end position="518"/>
    </location>
</feature>
<dbReference type="EMBL" id="JBJUIK010000001">
    <property type="protein sequence ID" value="KAL3538101.1"/>
    <property type="molecule type" value="Genomic_DNA"/>
</dbReference>
<dbReference type="InterPro" id="IPR009057">
    <property type="entry name" value="Homeodomain-like_sf"/>
</dbReference>
<feature type="compositionally biased region" description="Polar residues" evidence="4">
    <location>
        <begin position="484"/>
        <end position="494"/>
    </location>
</feature>
<name>A0ABD3B445_9GENT</name>
<dbReference type="PANTHER" id="PTHR47713">
    <property type="entry name" value="HOMEODOMAIN-LIKE SUPERFAMILY PROTEIN"/>
    <property type="match status" value="1"/>
</dbReference>
<dbReference type="Proteomes" id="UP001630127">
    <property type="component" value="Unassembled WGS sequence"/>
</dbReference>
<dbReference type="Gene3D" id="1.10.10.60">
    <property type="entry name" value="Homeodomain-like"/>
    <property type="match status" value="1"/>
</dbReference>
<gene>
    <name evidence="6" type="ORF">ACH5RR_001467</name>
</gene>
<feature type="compositionally biased region" description="Polar residues" evidence="4">
    <location>
        <begin position="439"/>
        <end position="448"/>
    </location>
</feature>
<evidence type="ECO:0000313" key="6">
    <source>
        <dbReference type="EMBL" id="KAL3538101.1"/>
    </source>
</evidence>
<dbReference type="SUPFAM" id="SSF46689">
    <property type="entry name" value="Homeodomain-like"/>
    <property type="match status" value="1"/>
</dbReference>
<evidence type="ECO:0000313" key="7">
    <source>
        <dbReference type="Proteomes" id="UP001630127"/>
    </source>
</evidence>
<sequence length="518" mass="57700">MEEHSEVDKALPEMNKKRTVKTRAQVEALEKFYDEHKYPTEAMKEEFAKSIGLTDKQVSGWFCHRRLKDKRLLNPESYANGRQDHLSGIVQDRGSGFRQDSCGSTKQGDDKNFDPREVESRKLTSQDFSAADFTYELGSHYTGNHGCSDDTSSGSSSSLQNMSFHHTRDHVAMASSRYQTQSLPVGIKDVKPRTGPSGYLKVKGKVENAAITAVKRQLGRHYRSDGPPLGIEFDPLPPGAFESPTQEPPNESHYAQEPVLLRSPEASMVHKNSSLGTGSQYNLKRSSHDSDMDRARFKMAHGSDHSERYFQQKIKLKSPLYNDGDFYAGKSSSADIHEDSVRKTCVYDTQDNDLRAKNGVGGVSLQPVSGRHHSHLYAPRVNSEQADPWLQNYNNMSPKVTAAEQFDSKPSSLTSKGVECDDFKHKGTSRRMTKDAKSSGESPATNGNFDPVRPKVPPKDGLASAKRVKTELPQEHYIKKASWSEVQPWTNQVPRSVAEMPTSFSEDDETADTSSSGD</sequence>
<evidence type="ECO:0000256" key="3">
    <source>
        <dbReference type="RuleBase" id="RU000682"/>
    </source>
</evidence>
<evidence type="ECO:0000259" key="5">
    <source>
        <dbReference type="PROSITE" id="PS50071"/>
    </source>
</evidence>
<dbReference type="SMART" id="SM00389">
    <property type="entry name" value="HOX"/>
    <property type="match status" value="1"/>
</dbReference>
<keyword evidence="2 3" id="KW-0371">Homeobox</keyword>
<dbReference type="CDD" id="cd00086">
    <property type="entry name" value="homeodomain"/>
    <property type="match status" value="1"/>
</dbReference>